<dbReference type="RefSeq" id="WP_149611505.1">
    <property type="nucleotide sequence ID" value="NZ_VTUX01000004.1"/>
</dbReference>
<comment type="similarity">
    <text evidence="1">Belongs to the bactofilin family.</text>
</comment>
<dbReference type="EMBL" id="VTUX01000004">
    <property type="protein sequence ID" value="KAA1192069.1"/>
    <property type="molecule type" value="Genomic_DNA"/>
</dbReference>
<protein>
    <submittedName>
        <fullName evidence="3">Polymer-forming cytoskeletal protein</fullName>
    </submittedName>
</protein>
<dbReference type="AlphaFoldDB" id="A0A5B0X1R0"/>
<dbReference type="PANTHER" id="PTHR35024:SF4">
    <property type="entry name" value="POLYMER-FORMING CYTOSKELETAL PROTEIN"/>
    <property type="match status" value="1"/>
</dbReference>
<dbReference type="PANTHER" id="PTHR35024">
    <property type="entry name" value="HYPOTHETICAL CYTOSOLIC PROTEIN"/>
    <property type="match status" value="1"/>
</dbReference>
<dbReference type="InterPro" id="IPR007607">
    <property type="entry name" value="BacA/B"/>
</dbReference>
<proteinExistence type="inferred from homology"/>
<gene>
    <name evidence="3" type="ORF">F0M18_11185</name>
</gene>
<accession>A0A5B0X1R0</accession>
<evidence type="ECO:0000313" key="4">
    <source>
        <dbReference type="Proteomes" id="UP000323708"/>
    </source>
</evidence>
<evidence type="ECO:0000256" key="2">
    <source>
        <dbReference type="SAM" id="MobiDB-lite"/>
    </source>
</evidence>
<reference evidence="3 4" key="1">
    <citation type="submission" date="2019-09" db="EMBL/GenBank/DDBJ databases">
        <authorList>
            <person name="Chen X.-Y."/>
        </authorList>
    </citation>
    <scope>NUCLEOTIDE SEQUENCE [LARGE SCALE GENOMIC DNA]</scope>
    <source>
        <strain evidence="3 4">NY5</strain>
    </source>
</reference>
<organism evidence="3 4">
    <name type="scientific">Pseudohalioglobus sediminis</name>
    <dbReference type="NCBI Taxonomy" id="2606449"/>
    <lineage>
        <taxon>Bacteria</taxon>
        <taxon>Pseudomonadati</taxon>
        <taxon>Pseudomonadota</taxon>
        <taxon>Gammaproteobacteria</taxon>
        <taxon>Cellvibrionales</taxon>
        <taxon>Halieaceae</taxon>
        <taxon>Pseudohalioglobus</taxon>
    </lineage>
</organism>
<evidence type="ECO:0000256" key="1">
    <source>
        <dbReference type="ARBA" id="ARBA00044755"/>
    </source>
</evidence>
<feature type="region of interest" description="Disordered" evidence="2">
    <location>
        <begin position="113"/>
        <end position="132"/>
    </location>
</feature>
<keyword evidence="4" id="KW-1185">Reference proteome</keyword>
<dbReference type="Proteomes" id="UP000323708">
    <property type="component" value="Unassembled WGS sequence"/>
</dbReference>
<evidence type="ECO:0000313" key="3">
    <source>
        <dbReference type="EMBL" id="KAA1192069.1"/>
    </source>
</evidence>
<sequence>MLGSKKSGFGGGGNTTLVSRDTMVVGDIHFSGNLDVEGVVQGNIIAEKGKDALVRIIDKGRVQGEIRAPSVVVNGTVEGDVHSSKHLELAAKGRVTGNVHYTLLEMAAGSEVNGSLTHTEAQDAGRESAPNPAIEVTEARAAKESGKGSAVLGKS</sequence>
<dbReference type="Pfam" id="PF04519">
    <property type="entry name" value="Bactofilin"/>
    <property type="match status" value="1"/>
</dbReference>
<name>A0A5B0X1R0_9GAMM</name>
<comment type="caution">
    <text evidence="3">The sequence shown here is derived from an EMBL/GenBank/DDBJ whole genome shotgun (WGS) entry which is preliminary data.</text>
</comment>